<dbReference type="SUPFAM" id="SSF50341">
    <property type="entry name" value="CheW-like"/>
    <property type="match status" value="1"/>
</dbReference>
<dbReference type="EMBL" id="CP044205">
    <property type="protein sequence ID" value="QFY41778.1"/>
    <property type="molecule type" value="Genomic_DNA"/>
</dbReference>
<dbReference type="InterPro" id="IPR002545">
    <property type="entry name" value="CheW-lke_dom"/>
</dbReference>
<dbReference type="SMART" id="SM00260">
    <property type="entry name" value="CheW"/>
    <property type="match status" value="1"/>
</dbReference>
<dbReference type="InParanoid" id="A0A5Q0BI21"/>
<gene>
    <name evidence="2" type="ORF">F6R98_03335</name>
</gene>
<dbReference type="PROSITE" id="PS50851">
    <property type="entry name" value="CHEW"/>
    <property type="match status" value="1"/>
</dbReference>
<evidence type="ECO:0000313" key="3">
    <source>
        <dbReference type="Proteomes" id="UP000325755"/>
    </source>
</evidence>
<dbReference type="InterPro" id="IPR036061">
    <property type="entry name" value="CheW-like_dom_sf"/>
</dbReference>
<dbReference type="Gene3D" id="2.30.30.40">
    <property type="entry name" value="SH3 Domains"/>
    <property type="match status" value="1"/>
</dbReference>
<dbReference type="GO" id="GO:0007165">
    <property type="term" value="P:signal transduction"/>
    <property type="evidence" value="ECO:0007669"/>
    <property type="project" value="InterPro"/>
</dbReference>
<reference evidence="2 3" key="1">
    <citation type="submission" date="2019-09" db="EMBL/GenBank/DDBJ databases">
        <title>Ecophysiology of the spiral-shaped methanotroph Methylospira mobilis as revealed by the complete genome sequence.</title>
        <authorList>
            <person name="Oshkin I.Y."/>
            <person name="Dedysh S.N."/>
            <person name="Miroshnikov K."/>
            <person name="Danilova O.V."/>
            <person name="Hakobyan A."/>
            <person name="Liesack W."/>
        </authorList>
    </citation>
    <scope>NUCLEOTIDE SEQUENCE [LARGE SCALE GENOMIC DNA]</scope>
    <source>
        <strain evidence="2 3">Shm1</strain>
    </source>
</reference>
<dbReference type="GO" id="GO:0006935">
    <property type="term" value="P:chemotaxis"/>
    <property type="evidence" value="ECO:0007669"/>
    <property type="project" value="InterPro"/>
</dbReference>
<dbReference type="KEGG" id="mmob:F6R98_03335"/>
<organism evidence="2 3">
    <name type="scientific">Candidatus Methylospira mobilis</name>
    <dbReference type="NCBI Taxonomy" id="1808979"/>
    <lineage>
        <taxon>Bacteria</taxon>
        <taxon>Pseudomonadati</taxon>
        <taxon>Pseudomonadota</taxon>
        <taxon>Gammaproteobacteria</taxon>
        <taxon>Methylococcales</taxon>
        <taxon>Methylococcaceae</taxon>
        <taxon>Candidatus Methylospira</taxon>
    </lineage>
</organism>
<dbReference type="Gene3D" id="2.40.50.180">
    <property type="entry name" value="CheA-289, Domain 4"/>
    <property type="match status" value="1"/>
</dbReference>
<evidence type="ECO:0000259" key="1">
    <source>
        <dbReference type="PROSITE" id="PS50851"/>
    </source>
</evidence>
<sequence length="866" mass="96698">MQYKGIEVDDNIGGLISHMGHVDEYRENLQTLQTIWDNLSLLGHLSGTGTDMTGTRQAFHRLTGSLLNQLGNETLKKTMLSMQARAQVAIDIMVRNLFERTADIGFLAMDDEVRNFLLQDVSSVAAEARRKRMQSRFRDYVLKYTVYSNVILLDTEGRLLVQLDDGNLVTHSSDPLIAESLATENAYVEVFRHSDLQPDIAVSLIYAYRVVEKNCGKALGVLCLCFKFQDEAEKIFSNLIGAHYWSAITLLNDQGKVIASSDAQYVAIGSRLKTTQDSNGSRIFFAGREYIASTRPTQGYQDYMGPGWFGHVMMPLEHAFDSDAAFRFDDIDADLLDAMTTNPELFCEAIRDIPLQAGNIQRDLNRSVWNGHVRQQSDRTALNPAFSKVLLWEISNTGLKTQQVFDRSIGNLHQTVVSSILQDNQFKAALAIDIMDRNLYERANDCRWWALTPNFQSALTSAEIDQQTQKSITQTLTDINALYTVYDNLLLYSKRGTVVAVSNPDYHAMVGQDIAEEWVQRALSLTDAQKYAVSAFSGTPLYRNRPTYIYAAAVRVASADAKIVGGIGIVFDSEPQFSAMLNDALPRNERGEIPAGCFGLFADRQKTVIASTSSAFPPGSRVTLDDDFFALRNRQGASRLCRFNGWYYAVGATMSGGYREYKRADDCYRNDVVALIFTPLGEIPEQKQSIRQYHVRNLRHADNTAEASARKEIATFYVDNQWLGLESRFVIEAIDDKGFTLLPDQGKQGHGCILFHDKVIPVIELWSLMGYSGPPSSHKNGQIIVLKHDSDKQESCFGIRVDELGEIPEIPLNRIVPISALMTSGNRLAESIVRSPDNEAVQNLLIVISMDRLRGLMGNGAQASCS</sequence>
<dbReference type="Proteomes" id="UP000325755">
    <property type="component" value="Chromosome"/>
</dbReference>
<feature type="domain" description="CheW-like" evidence="1">
    <location>
        <begin position="710"/>
        <end position="859"/>
    </location>
</feature>
<dbReference type="Pfam" id="PF01584">
    <property type="entry name" value="CheW"/>
    <property type="match status" value="1"/>
</dbReference>
<proteinExistence type="predicted"/>
<evidence type="ECO:0000313" key="2">
    <source>
        <dbReference type="EMBL" id="QFY41778.1"/>
    </source>
</evidence>
<accession>A0A5Q0BI21</accession>
<dbReference type="Gene3D" id="3.30.450.20">
    <property type="entry name" value="PAS domain"/>
    <property type="match status" value="1"/>
</dbReference>
<dbReference type="OrthoDB" id="9814866at2"/>
<dbReference type="AlphaFoldDB" id="A0A5Q0BI21"/>
<keyword evidence="3" id="KW-1185">Reference proteome</keyword>
<name>A0A5Q0BI21_9GAMM</name>
<dbReference type="RefSeq" id="WP_153247762.1">
    <property type="nucleotide sequence ID" value="NZ_CP044205.1"/>
</dbReference>
<protein>
    <submittedName>
        <fullName evidence="2">Chemotaxis protein CheW</fullName>
    </submittedName>
</protein>